<comment type="similarity">
    <text evidence="3 15">Belongs to the pex2/pex10/pex12 family.</text>
</comment>
<dbReference type="PIRSF" id="PIRSF038074">
    <property type="entry name" value="Peroxisome_assembly_p12"/>
    <property type="match status" value="1"/>
</dbReference>
<dbReference type="GO" id="GO:0016558">
    <property type="term" value="P:protein import into peroxisome matrix"/>
    <property type="evidence" value="ECO:0007669"/>
    <property type="project" value="UniProtKB-UniRule"/>
</dbReference>
<name>D3B863_HETP5</name>
<dbReference type="GO" id="GO:1990429">
    <property type="term" value="C:peroxisomal importomer complex"/>
    <property type="evidence" value="ECO:0007669"/>
    <property type="project" value="TreeGrafter"/>
</dbReference>
<dbReference type="PANTHER" id="PTHR12888">
    <property type="entry name" value="PEROXISOME ASSEMBLY PROTEIN 12 PEROXIN-12"/>
    <property type="match status" value="1"/>
</dbReference>
<comment type="pathway">
    <text evidence="2">Protein modification; protein ubiquitination.</text>
</comment>
<evidence type="ECO:0000256" key="15">
    <source>
        <dbReference type="PIRNR" id="PIRNR038074"/>
    </source>
</evidence>
<evidence type="ECO:0000256" key="4">
    <source>
        <dbReference type="ARBA" id="ARBA00022448"/>
    </source>
</evidence>
<feature type="region of interest" description="Disordered" evidence="16">
    <location>
        <begin position="308"/>
        <end position="330"/>
    </location>
</feature>
<dbReference type="GO" id="GO:0006513">
    <property type="term" value="P:protein monoubiquitination"/>
    <property type="evidence" value="ECO:0007669"/>
    <property type="project" value="TreeGrafter"/>
</dbReference>
<comment type="subcellular location">
    <subcellularLocation>
        <location evidence="1">Peroxisome membrane</location>
        <topology evidence="1">Multi-pass membrane protein</topology>
    </subcellularLocation>
</comment>
<keyword evidence="13 15" id="KW-0576">Peroxisome</keyword>
<dbReference type="Gene3D" id="3.30.40.10">
    <property type="entry name" value="Zinc/RING finger domain, C3HC4 (zinc finger)"/>
    <property type="match status" value="1"/>
</dbReference>
<evidence type="ECO:0000256" key="2">
    <source>
        <dbReference type="ARBA" id="ARBA00004906"/>
    </source>
</evidence>
<dbReference type="GO" id="GO:0004842">
    <property type="term" value="F:ubiquitin-protein transferase activity"/>
    <property type="evidence" value="ECO:0007669"/>
    <property type="project" value="TreeGrafter"/>
</dbReference>
<dbReference type="CDD" id="cd16451">
    <property type="entry name" value="mRING_PEX12"/>
    <property type="match status" value="1"/>
</dbReference>
<dbReference type="GeneID" id="31360141"/>
<dbReference type="InterPro" id="IPR017375">
    <property type="entry name" value="PEX12"/>
</dbReference>
<comment type="caution">
    <text evidence="18">The sequence shown here is derived from an EMBL/GenBank/DDBJ whole genome shotgun (WGS) entry which is preliminary data.</text>
</comment>
<dbReference type="STRING" id="670386.D3B863"/>
<evidence type="ECO:0000313" key="18">
    <source>
        <dbReference type="EMBL" id="EFA82231.1"/>
    </source>
</evidence>
<organism evidence="18 19">
    <name type="scientific">Heterostelium pallidum (strain ATCC 26659 / Pp 5 / PN500)</name>
    <name type="common">Cellular slime mold</name>
    <name type="synonym">Polysphondylium pallidum</name>
    <dbReference type="NCBI Taxonomy" id="670386"/>
    <lineage>
        <taxon>Eukaryota</taxon>
        <taxon>Amoebozoa</taxon>
        <taxon>Evosea</taxon>
        <taxon>Eumycetozoa</taxon>
        <taxon>Dictyostelia</taxon>
        <taxon>Acytosteliales</taxon>
        <taxon>Acytosteliaceae</taxon>
        <taxon>Heterostelium</taxon>
    </lineage>
</organism>
<dbReference type="GO" id="GO:0008270">
    <property type="term" value="F:zinc ion binding"/>
    <property type="evidence" value="ECO:0007669"/>
    <property type="project" value="UniProtKB-KW"/>
</dbReference>
<evidence type="ECO:0000313" key="19">
    <source>
        <dbReference type="Proteomes" id="UP000001396"/>
    </source>
</evidence>
<evidence type="ECO:0000256" key="3">
    <source>
        <dbReference type="ARBA" id="ARBA00008704"/>
    </source>
</evidence>
<comment type="function">
    <text evidence="14">Component of a retrotranslocation channel required for peroxisome organization by mediating export of the PEX5 receptor from peroxisomes to the cytosol, thereby promoting PEX5 recycling. The retrotranslocation channel is composed of PEX2, PEX10 and PEX12; each subunit contributing transmembrane segments that coassemble into an open channel that specifically allows the passage of PEX5 through the peroxisomal membrane. PEX12 also regulates PEX5 recycling by activating the E3 ubiquitin-protein ligase activity of PEX10. When PEX5 recycling is compromised, PEX12 stimulates PEX10-mediated polyubiquitination of PEX5, leading to its subsequent degradation.</text>
</comment>
<keyword evidence="19" id="KW-1185">Reference proteome</keyword>
<evidence type="ECO:0000256" key="14">
    <source>
        <dbReference type="ARBA" id="ARBA00045862"/>
    </source>
</evidence>
<keyword evidence="10" id="KW-0653">Protein transport</keyword>
<proteinExistence type="inferred from homology"/>
<keyword evidence="12 15" id="KW-0472">Membrane</keyword>
<dbReference type="PANTHER" id="PTHR12888:SF0">
    <property type="entry name" value="PEROXISOME ASSEMBLY PROTEIN 12"/>
    <property type="match status" value="1"/>
</dbReference>
<dbReference type="Pfam" id="PF04757">
    <property type="entry name" value="Pex2_Pex12"/>
    <property type="match status" value="1"/>
</dbReference>
<dbReference type="FunCoup" id="D3B863">
    <property type="interactions" value="355"/>
</dbReference>
<dbReference type="Proteomes" id="UP000001396">
    <property type="component" value="Unassembled WGS sequence"/>
</dbReference>
<reference evidence="18 19" key="1">
    <citation type="journal article" date="2011" name="Genome Res.">
        <title>Phylogeny-wide analysis of social amoeba genomes highlights ancient origins for complex intercellular communication.</title>
        <authorList>
            <person name="Heidel A.J."/>
            <person name="Lawal H.M."/>
            <person name="Felder M."/>
            <person name="Schilde C."/>
            <person name="Helps N.R."/>
            <person name="Tunggal B."/>
            <person name="Rivero F."/>
            <person name="John U."/>
            <person name="Schleicher M."/>
            <person name="Eichinger L."/>
            <person name="Platzer M."/>
            <person name="Noegel A.A."/>
            <person name="Schaap P."/>
            <person name="Gloeckner G."/>
        </authorList>
    </citation>
    <scope>NUCLEOTIDE SEQUENCE [LARGE SCALE GENOMIC DNA]</scope>
    <source>
        <strain evidence="19">ATCC 26659 / Pp 5 / PN500</strain>
    </source>
</reference>
<dbReference type="RefSeq" id="XP_020434348.1">
    <property type="nucleotide sequence ID" value="XM_020575553.1"/>
</dbReference>
<dbReference type="SUPFAM" id="SSF57850">
    <property type="entry name" value="RING/U-box"/>
    <property type="match status" value="1"/>
</dbReference>
<keyword evidence="5" id="KW-0812">Transmembrane</keyword>
<dbReference type="InterPro" id="IPR006845">
    <property type="entry name" value="Pex_N"/>
</dbReference>
<dbReference type="EMBL" id="ADBJ01000020">
    <property type="protein sequence ID" value="EFA82231.1"/>
    <property type="molecule type" value="Genomic_DNA"/>
</dbReference>
<feature type="compositionally biased region" description="Pro residues" evidence="16">
    <location>
        <begin position="310"/>
        <end position="320"/>
    </location>
</feature>
<keyword evidence="9" id="KW-0862">Zinc</keyword>
<evidence type="ECO:0000256" key="7">
    <source>
        <dbReference type="ARBA" id="ARBA00022771"/>
    </source>
</evidence>
<accession>D3B863</accession>
<sequence>MTLMFLFNFNNGDPNRPSFFEMFAQHQMMPSFKPALKYIFTVLSQRNSKFEIIVKYHDEFFYSMLLLLEYHYLKYYEGSFSENFYNLKRSVKVSKKNEPILQRLWDPSTADLQTNQTPAPTPKKDESTVKQLRRQTLLNLISKGSKEKETKPMTAKDQRISILYLVILPYIKTKLDEFYKKESDPINSLGLLNEDNIYPTISALYEASFFIYQLLYLYEYTDFYTPFLHLQRIVLKRLTHQDIENHSNAVTTRRNERLAIVRNWPLPYIVTPIVKILDSILDYTKFILPASVFLFKSLEWWYSENRASPPSLPVPPPPSQPKRAPNGLAIPDDKTQCPLCLKERTNPTICGSGFVFCYPCIFSYVQQHQKCPITFIPATTEHLRKIYETT</sequence>
<evidence type="ECO:0000256" key="12">
    <source>
        <dbReference type="ARBA" id="ARBA00023136"/>
    </source>
</evidence>
<dbReference type="FunFam" id="3.30.40.10:FF:000357">
    <property type="entry name" value="Peroxisome biogenesis protein 12"/>
    <property type="match status" value="1"/>
</dbReference>
<evidence type="ECO:0000256" key="5">
    <source>
        <dbReference type="ARBA" id="ARBA00022692"/>
    </source>
</evidence>
<evidence type="ECO:0000256" key="11">
    <source>
        <dbReference type="ARBA" id="ARBA00022989"/>
    </source>
</evidence>
<evidence type="ECO:0000259" key="17">
    <source>
        <dbReference type="Pfam" id="PF04757"/>
    </source>
</evidence>
<evidence type="ECO:0000256" key="8">
    <source>
        <dbReference type="ARBA" id="ARBA00022786"/>
    </source>
</evidence>
<evidence type="ECO:0000256" key="6">
    <source>
        <dbReference type="ARBA" id="ARBA00022723"/>
    </source>
</evidence>
<keyword evidence="7" id="KW-0863">Zinc-finger</keyword>
<dbReference type="GO" id="GO:0005778">
    <property type="term" value="C:peroxisomal membrane"/>
    <property type="evidence" value="ECO:0007669"/>
    <property type="project" value="UniProtKB-SubCell"/>
</dbReference>
<evidence type="ECO:0000256" key="13">
    <source>
        <dbReference type="ARBA" id="ARBA00023140"/>
    </source>
</evidence>
<evidence type="ECO:0000256" key="10">
    <source>
        <dbReference type="ARBA" id="ARBA00022927"/>
    </source>
</evidence>
<dbReference type="AlphaFoldDB" id="D3B863"/>
<evidence type="ECO:0000256" key="16">
    <source>
        <dbReference type="SAM" id="MobiDB-lite"/>
    </source>
</evidence>
<evidence type="ECO:0000256" key="1">
    <source>
        <dbReference type="ARBA" id="ARBA00004585"/>
    </source>
</evidence>
<protein>
    <recommendedName>
        <fullName evidence="15">Peroxisome assembly protein 12</fullName>
    </recommendedName>
    <alternativeName>
        <fullName evidence="15">Peroxin-12</fullName>
    </alternativeName>
</protein>
<keyword evidence="6" id="KW-0479">Metal-binding</keyword>
<keyword evidence="11" id="KW-1133">Transmembrane helix</keyword>
<gene>
    <name evidence="18" type="primary">pex12</name>
    <name evidence="18" type="ORF">PPL_04654</name>
</gene>
<evidence type="ECO:0000256" key="9">
    <source>
        <dbReference type="ARBA" id="ARBA00022833"/>
    </source>
</evidence>
<keyword evidence="8" id="KW-0833">Ubl conjugation pathway</keyword>
<dbReference type="InterPro" id="IPR013083">
    <property type="entry name" value="Znf_RING/FYVE/PHD"/>
</dbReference>
<dbReference type="InParanoid" id="D3B863"/>
<keyword evidence="4" id="KW-0813">Transport</keyword>
<dbReference type="OMA" id="QHYLARC"/>
<feature type="domain" description="Pex N-terminal" evidence="17">
    <location>
        <begin position="25"/>
        <end position="303"/>
    </location>
</feature>